<proteinExistence type="inferred from homology"/>
<dbReference type="SMART" id="SM00490">
    <property type="entry name" value="HELICc"/>
    <property type="match status" value="1"/>
</dbReference>
<dbReference type="SMART" id="SM00910">
    <property type="entry name" value="HIRAN"/>
    <property type="match status" value="1"/>
</dbReference>
<dbReference type="AlphaFoldDB" id="A0A9P4SHZ5"/>
<dbReference type="PROSITE" id="PS51192">
    <property type="entry name" value="HELICASE_ATP_BIND_1"/>
    <property type="match status" value="1"/>
</dbReference>
<dbReference type="GO" id="GO:0016818">
    <property type="term" value="F:hydrolase activity, acting on acid anhydrides, in phosphorus-containing anhydrides"/>
    <property type="evidence" value="ECO:0007669"/>
    <property type="project" value="InterPro"/>
</dbReference>
<dbReference type="InterPro" id="IPR027417">
    <property type="entry name" value="P-loop_NTPase"/>
</dbReference>
<dbReference type="InterPro" id="IPR001650">
    <property type="entry name" value="Helicase_C-like"/>
</dbReference>
<sequence>MYGSLPKKIVGVHCYKSHATVGEMVMLSREPHNRYDSNAIQVQNVRREQVGHIPRDVATRLAKYMDRNELLVERCITGEMGHFECSIMLKLFGPNDPIVRAELKSRMQADRLPLNDLNNRIRDEAEREKERLKQLAAIQKNRTMAGNGGRQFAANPDSQYAPGISHDPSVNDFLPSNHLIGSSQGLGSVQNLDNIIQGKFGNGEDILSKLPMANQPEATEAELYPFQRQGLQWMLDRENPQLPATSKDTVQLYKPVLASGGILVDDMGLGKTVQMISLIMADRAIGPKVVTDVSNATLILAPLSVMSNWSSQIARHVKSSHALRVLMYHDTKKQTLDLKKIKNFDVIITTYESVASEYWNKGAHNKIPTKTGVFSIKWRRLVLDDGHNIRSPQAKKAIAASSLLAHSRWLLTGTPIINSLKDLFSLVKFLRLSGGLEGFDLFKTALMRPVNQGDERGNKLLQLLMGSICLRRKKDMKFIDLRLSEISEYLHKINFLPHEQEKYKGLEAEAKGTLATYQRGEGEDSTFTHLLDILLRMRQVCNHWKLCGEKRIADLMSLLKKQQTVGLTPENIVALQDMLTLSIESQDDCPVCLDPLKEPVITCCAHVFCAPCLEGVIETQHKCPMCRAELPAFFTHTVKPRPECPEQEEETSDIDTETSSSKVEALMSVLKASQDNKGTKTVVFSQWTKFLNMVEPHLTDAGIIFTRIDGTMPPVARDSAINSLETDEKCTVMLASLSVCSVGLNLIAANQVVLADSWWAPAIEDQAVDRVHRLGQKRECRVFRLVVEGSIEEKVLQIQEDKRKLMALAFSEKEESRKKGKTARLADVQRFLAR</sequence>
<keyword evidence="4" id="KW-0547">Nucleotide-binding</keyword>
<evidence type="ECO:0000256" key="4">
    <source>
        <dbReference type="ARBA" id="ARBA00022741"/>
    </source>
</evidence>
<feature type="domain" description="Helicase C-terminal" evidence="15">
    <location>
        <begin position="662"/>
        <end position="829"/>
    </location>
</feature>
<dbReference type="EMBL" id="MU006089">
    <property type="protein sequence ID" value="KAF2842679.1"/>
    <property type="molecule type" value="Genomic_DNA"/>
</dbReference>
<accession>A0A9P4SHZ5</accession>
<evidence type="ECO:0000256" key="10">
    <source>
        <dbReference type="ARBA" id="ARBA00023242"/>
    </source>
</evidence>
<dbReference type="GO" id="GO:0005524">
    <property type="term" value="F:ATP binding"/>
    <property type="evidence" value="ECO:0007669"/>
    <property type="project" value="UniProtKB-KW"/>
</dbReference>
<name>A0A9P4SHZ5_9PEZI</name>
<dbReference type="GO" id="GO:0006281">
    <property type="term" value="P:DNA repair"/>
    <property type="evidence" value="ECO:0007669"/>
    <property type="project" value="TreeGrafter"/>
</dbReference>
<evidence type="ECO:0000256" key="2">
    <source>
        <dbReference type="ARBA" id="ARBA00007025"/>
    </source>
</evidence>
<dbReference type="Gene3D" id="3.30.40.10">
    <property type="entry name" value="Zinc/RING finger domain, C3HC4 (zinc finger)"/>
    <property type="match status" value="1"/>
</dbReference>
<dbReference type="SUPFAM" id="SSF52540">
    <property type="entry name" value="P-loop containing nucleoside triphosphate hydrolases"/>
    <property type="match status" value="2"/>
</dbReference>
<evidence type="ECO:0000256" key="1">
    <source>
        <dbReference type="ARBA" id="ARBA00004123"/>
    </source>
</evidence>
<keyword evidence="3" id="KW-0479">Metal-binding</keyword>
<dbReference type="PANTHER" id="PTHR45626:SF11">
    <property type="entry name" value="FAMILY HELICASE, PUTATIVE (AFU_ORTHOLOGUE AFUA_5G06590)-RELATED"/>
    <property type="match status" value="1"/>
</dbReference>
<dbReference type="CDD" id="cd18008">
    <property type="entry name" value="DEXDc_SHPRH-like"/>
    <property type="match status" value="1"/>
</dbReference>
<dbReference type="Pfam" id="PF00271">
    <property type="entry name" value="Helicase_C"/>
    <property type="match status" value="1"/>
</dbReference>
<dbReference type="SMART" id="SM00487">
    <property type="entry name" value="DEXDc"/>
    <property type="match status" value="1"/>
</dbReference>
<dbReference type="GO" id="GO:0004386">
    <property type="term" value="F:helicase activity"/>
    <property type="evidence" value="ECO:0007669"/>
    <property type="project" value="UniProtKB-KW"/>
</dbReference>
<protein>
    <submittedName>
        <fullName evidence="16">Uncharacterized protein</fullName>
    </submittedName>
</protein>
<evidence type="ECO:0000256" key="3">
    <source>
        <dbReference type="ARBA" id="ARBA00022723"/>
    </source>
</evidence>
<dbReference type="Pfam" id="PF00176">
    <property type="entry name" value="SNF2-rel_dom"/>
    <property type="match status" value="1"/>
</dbReference>
<dbReference type="GO" id="GO:0008270">
    <property type="term" value="F:zinc ion binding"/>
    <property type="evidence" value="ECO:0007669"/>
    <property type="project" value="UniProtKB-KW"/>
</dbReference>
<keyword evidence="6" id="KW-0378">Hydrolase</keyword>
<evidence type="ECO:0000256" key="5">
    <source>
        <dbReference type="ARBA" id="ARBA00022771"/>
    </source>
</evidence>
<evidence type="ECO:0000256" key="12">
    <source>
        <dbReference type="SAM" id="Coils"/>
    </source>
</evidence>
<keyword evidence="12" id="KW-0175">Coiled coil</keyword>
<dbReference type="PROSITE" id="PS00518">
    <property type="entry name" value="ZF_RING_1"/>
    <property type="match status" value="1"/>
</dbReference>
<dbReference type="Gene3D" id="3.40.50.10810">
    <property type="entry name" value="Tandem AAA-ATPase domain"/>
    <property type="match status" value="1"/>
</dbReference>
<dbReference type="InterPro" id="IPR013083">
    <property type="entry name" value="Znf_RING/FYVE/PHD"/>
</dbReference>
<dbReference type="GO" id="GO:0005634">
    <property type="term" value="C:nucleus"/>
    <property type="evidence" value="ECO:0007669"/>
    <property type="project" value="UniProtKB-SubCell"/>
</dbReference>
<feature type="domain" description="RING-type" evidence="13">
    <location>
        <begin position="589"/>
        <end position="627"/>
    </location>
</feature>
<comment type="subcellular location">
    <subcellularLocation>
        <location evidence="1">Nucleus</location>
    </subcellularLocation>
</comment>
<keyword evidence="8" id="KW-0862">Zinc</keyword>
<organism evidence="16 17">
    <name type="scientific">Patellaria atrata CBS 101060</name>
    <dbReference type="NCBI Taxonomy" id="1346257"/>
    <lineage>
        <taxon>Eukaryota</taxon>
        <taxon>Fungi</taxon>
        <taxon>Dikarya</taxon>
        <taxon>Ascomycota</taxon>
        <taxon>Pezizomycotina</taxon>
        <taxon>Dothideomycetes</taxon>
        <taxon>Dothideomycetes incertae sedis</taxon>
        <taxon>Patellariales</taxon>
        <taxon>Patellariaceae</taxon>
        <taxon>Patellaria</taxon>
    </lineage>
</organism>
<evidence type="ECO:0000256" key="7">
    <source>
        <dbReference type="ARBA" id="ARBA00022806"/>
    </source>
</evidence>
<keyword evidence="9" id="KW-0067">ATP-binding</keyword>
<comment type="caution">
    <text evidence="16">The sequence shown here is derived from an EMBL/GenBank/DDBJ whole genome shotgun (WGS) entry which is preliminary data.</text>
</comment>
<gene>
    <name evidence="16" type="ORF">M501DRAFT_1021205</name>
</gene>
<keyword evidence="5 11" id="KW-0863">Zinc-finger</keyword>
<dbReference type="Gene3D" id="3.40.50.300">
    <property type="entry name" value="P-loop containing nucleotide triphosphate hydrolases"/>
    <property type="match status" value="1"/>
</dbReference>
<dbReference type="OrthoDB" id="448448at2759"/>
<dbReference type="PROSITE" id="PS51194">
    <property type="entry name" value="HELICASE_CTER"/>
    <property type="match status" value="1"/>
</dbReference>
<keyword evidence="10" id="KW-0539">Nucleus</keyword>
<dbReference type="Gene3D" id="3.30.70.2330">
    <property type="match status" value="1"/>
</dbReference>
<feature type="domain" description="Helicase ATP-binding" evidence="14">
    <location>
        <begin position="252"/>
        <end position="433"/>
    </location>
</feature>
<evidence type="ECO:0000256" key="8">
    <source>
        <dbReference type="ARBA" id="ARBA00022833"/>
    </source>
</evidence>
<dbReference type="GO" id="GO:0008094">
    <property type="term" value="F:ATP-dependent activity, acting on DNA"/>
    <property type="evidence" value="ECO:0007669"/>
    <property type="project" value="TreeGrafter"/>
</dbReference>
<dbReference type="InterPro" id="IPR050628">
    <property type="entry name" value="SNF2_RAD54_helicase_TF"/>
</dbReference>
<evidence type="ECO:0000256" key="9">
    <source>
        <dbReference type="ARBA" id="ARBA00022840"/>
    </source>
</evidence>
<feature type="coiled-coil region" evidence="12">
    <location>
        <begin position="115"/>
        <end position="142"/>
    </location>
</feature>
<dbReference type="InterPro" id="IPR000330">
    <property type="entry name" value="SNF2_N"/>
</dbReference>
<evidence type="ECO:0000259" key="15">
    <source>
        <dbReference type="PROSITE" id="PS51194"/>
    </source>
</evidence>
<dbReference type="CDD" id="cd18793">
    <property type="entry name" value="SF2_C_SNF"/>
    <property type="match status" value="1"/>
</dbReference>
<reference evidence="16" key="1">
    <citation type="journal article" date="2020" name="Stud. Mycol.">
        <title>101 Dothideomycetes genomes: a test case for predicting lifestyles and emergence of pathogens.</title>
        <authorList>
            <person name="Haridas S."/>
            <person name="Albert R."/>
            <person name="Binder M."/>
            <person name="Bloem J."/>
            <person name="Labutti K."/>
            <person name="Salamov A."/>
            <person name="Andreopoulos B."/>
            <person name="Baker S."/>
            <person name="Barry K."/>
            <person name="Bills G."/>
            <person name="Bluhm B."/>
            <person name="Cannon C."/>
            <person name="Castanera R."/>
            <person name="Culley D."/>
            <person name="Daum C."/>
            <person name="Ezra D."/>
            <person name="Gonzalez J."/>
            <person name="Henrissat B."/>
            <person name="Kuo A."/>
            <person name="Liang C."/>
            <person name="Lipzen A."/>
            <person name="Lutzoni F."/>
            <person name="Magnuson J."/>
            <person name="Mondo S."/>
            <person name="Nolan M."/>
            <person name="Ohm R."/>
            <person name="Pangilinan J."/>
            <person name="Park H.-J."/>
            <person name="Ramirez L."/>
            <person name="Alfaro M."/>
            <person name="Sun H."/>
            <person name="Tritt A."/>
            <person name="Yoshinaga Y."/>
            <person name="Zwiers L.-H."/>
            <person name="Turgeon B."/>
            <person name="Goodwin S."/>
            <person name="Spatafora J."/>
            <person name="Crous P."/>
            <person name="Grigoriev I."/>
        </authorList>
    </citation>
    <scope>NUCLEOTIDE SEQUENCE</scope>
    <source>
        <strain evidence="16">CBS 101060</strain>
    </source>
</reference>
<keyword evidence="17" id="KW-1185">Reference proteome</keyword>
<dbReference type="SMART" id="SM00184">
    <property type="entry name" value="RING"/>
    <property type="match status" value="1"/>
</dbReference>
<dbReference type="PANTHER" id="PTHR45626">
    <property type="entry name" value="TRANSCRIPTION TERMINATION FACTOR 2-RELATED"/>
    <property type="match status" value="1"/>
</dbReference>
<dbReference type="InterPro" id="IPR017907">
    <property type="entry name" value="Znf_RING_CS"/>
</dbReference>
<dbReference type="SUPFAM" id="SSF57850">
    <property type="entry name" value="RING/U-box"/>
    <property type="match status" value="1"/>
</dbReference>
<evidence type="ECO:0000256" key="11">
    <source>
        <dbReference type="PROSITE-ProRule" id="PRU00175"/>
    </source>
</evidence>
<dbReference type="InterPro" id="IPR038718">
    <property type="entry name" value="SNF2-like_sf"/>
</dbReference>
<evidence type="ECO:0000259" key="13">
    <source>
        <dbReference type="PROSITE" id="PS50089"/>
    </source>
</evidence>
<dbReference type="Proteomes" id="UP000799429">
    <property type="component" value="Unassembled WGS sequence"/>
</dbReference>
<dbReference type="Pfam" id="PF13923">
    <property type="entry name" value="zf-C3HC4_2"/>
    <property type="match status" value="1"/>
</dbReference>
<dbReference type="InterPro" id="IPR014905">
    <property type="entry name" value="HIRAN"/>
</dbReference>
<dbReference type="InterPro" id="IPR001841">
    <property type="entry name" value="Znf_RING"/>
</dbReference>
<dbReference type="InterPro" id="IPR049730">
    <property type="entry name" value="SNF2/RAD54-like_C"/>
</dbReference>
<dbReference type="GO" id="GO:0003676">
    <property type="term" value="F:nucleic acid binding"/>
    <property type="evidence" value="ECO:0007669"/>
    <property type="project" value="InterPro"/>
</dbReference>
<dbReference type="InterPro" id="IPR014001">
    <property type="entry name" value="Helicase_ATP-bd"/>
</dbReference>
<dbReference type="PROSITE" id="PS50089">
    <property type="entry name" value="ZF_RING_2"/>
    <property type="match status" value="1"/>
</dbReference>
<keyword evidence="7" id="KW-0347">Helicase</keyword>
<evidence type="ECO:0000313" key="16">
    <source>
        <dbReference type="EMBL" id="KAF2842679.1"/>
    </source>
</evidence>
<dbReference type="Pfam" id="PF08797">
    <property type="entry name" value="HIRAN"/>
    <property type="match status" value="1"/>
</dbReference>
<evidence type="ECO:0000313" key="17">
    <source>
        <dbReference type="Proteomes" id="UP000799429"/>
    </source>
</evidence>
<comment type="similarity">
    <text evidence="2">Belongs to the SNF2/RAD54 helicase family.</text>
</comment>
<evidence type="ECO:0000259" key="14">
    <source>
        <dbReference type="PROSITE" id="PS51192"/>
    </source>
</evidence>
<evidence type="ECO:0000256" key="6">
    <source>
        <dbReference type="ARBA" id="ARBA00022801"/>
    </source>
</evidence>